<organism evidence="16 17">
    <name type="scientific">Deinandra increscens subsp. villosa</name>
    <dbReference type="NCBI Taxonomy" id="3103831"/>
    <lineage>
        <taxon>Eukaryota</taxon>
        <taxon>Viridiplantae</taxon>
        <taxon>Streptophyta</taxon>
        <taxon>Embryophyta</taxon>
        <taxon>Tracheophyta</taxon>
        <taxon>Spermatophyta</taxon>
        <taxon>Magnoliopsida</taxon>
        <taxon>eudicotyledons</taxon>
        <taxon>Gunneridae</taxon>
        <taxon>Pentapetalae</taxon>
        <taxon>asterids</taxon>
        <taxon>campanulids</taxon>
        <taxon>Asterales</taxon>
        <taxon>Asteraceae</taxon>
        <taxon>Asteroideae</taxon>
        <taxon>Heliantheae alliance</taxon>
        <taxon>Madieae</taxon>
        <taxon>Madiinae</taxon>
        <taxon>Deinandra</taxon>
    </lineage>
</organism>
<dbReference type="InterPro" id="IPR017907">
    <property type="entry name" value="Znf_RING_CS"/>
</dbReference>
<dbReference type="GO" id="GO:0061630">
    <property type="term" value="F:ubiquitin protein ligase activity"/>
    <property type="evidence" value="ECO:0007669"/>
    <property type="project" value="UniProtKB-EC"/>
</dbReference>
<dbReference type="Pfam" id="PF01485">
    <property type="entry name" value="IBR"/>
    <property type="match status" value="1"/>
</dbReference>
<name>A0AAP0H612_9ASTR</name>
<dbReference type="GO" id="GO:0008270">
    <property type="term" value="F:zinc ion binding"/>
    <property type="evidence" value="ECO:0007669"/>
    <property type="project" value="UniProtKB-KW"/>
</dbReference>
<feature type="region of interest" description="Disordered" evidence="13">
    <location>
        <begin position="228"/>
        <end position="255"/>
    </location>
</feature>
<dbReference type="GO" id="GO:0016567">
    <property type="term" value="P:protein ubiquitination"/>
    <property type="evidence" value="ECO:0007669"/>
    <property type="project" value="InterPro"/>
</dbReference>
<keyword evidence="17" id="KW-1185">Reference proteome</keyword>
<evidence type="ECO:0000259" key="15">
    <source>
        <dbReference type="PROSITE" id="PS51873"/>
    </source>
</evidence>
<evidence type="ECO:0000256" key="6">
    <source>
        <dbReference type="ARBA" id="ARBA00022679"/>
    </source>
</evidence>
<evidence type="ECO:0000256" key="9">
    <source>
        <dbReference type="ARBA" id="ARBA00022771"/>
    </source>
</evidence>
<dbReference type="InterPro" id="IPR031127">
    <property type="entry name" value="E3_UB_ligase_RBR"/>
</dbReference>
<comment type="cofactor">
    <cofactor evidence="2">
        <name>Zn(2+)</name>
        <dbReference type="ChEBI" id="CHEBI:29105"/>
    </cofactor>
</comment>
<comment type="similarity">
    <text evidence="4">Belongs to the RBR family. Ariadne subfamily.</text>
</comment>
<dbReference type="SUPFAM" id="SSF57850">
    <property type="entry name" value="RING/U-box"/>
    <property type="match status" value="3"/>
</dbReference>
<evidence type="ECO:0000313" key="17">
    <source>
        <dbReference type="Proteomes" id="UP001408789"/>
    </source>
</evidence>
<dbReference type="PROSITE" id="PS00518">
    <property type="entry name" value="ZF_RING_1"/>
    <property type="match status" value="1"/>
</dbReference>
<accession>A0AAP0H612</accession>
<dbReference type="InterPro" id="IPR044066">
    <property type="entry name" value="TRIAD_supradom"/>
</dbReference>
<keyword evidence="9 12" id="KW-0863">Zinc-finger</keyword>
<evidence type="ECO:0000256" key="11">
    <source>
        <dbReference type="ARBA" id="ARBA00022833"/>
    </source>
</evidence>
<feature type="domain" description="RING-type" evidence="15">
    <location>
        <begin position="18"/>
        <end position="229"/>
    </location>
</feature>
<keyword evidence="6" id="KW-0808">Transferase</keyword>
<evidence type="ECO:0000256" key="7">
    <source>
        <dbReference type="ARBA" id="ARBA00022723"/>
    </source>
</evidence>
<comment type="function">
    <text evidence="3">Might act as an E3 ubiquitin-protein ligase, or as part of E3 complex, which accepts ubiquitin from specific E2 ubiquitin-conjugating enzymes and then transfers it to substrates.</text>
</comment>
<dbReference type="PANTHER" id="PTHR11685">
    <property type="entry name" value="RBR FAMILY RING FINGER AND IBR DOMAIN-CONTAINING"/>
    <property type="match status" value="1"/>
</dbReference>
<gene>
    <name evidence="16" type="ORF">SSX86_007354</name>
</gene>
<evidence type="ECO:0000259" key="14">
    <source>
        <dbReference type="PROSITE" id="PS50089"/>
    </source>
</evidence>
<comment type="catalytic activity">
    <reaction evidence="1">
        <text>[E2 ubiquitin-conjugating enzyme]-S-ubiquitinyl-L-cysteine + [acceptor protein]-L-lysine = [E2 ubiquitin-conjugating enzyme]-L-cysteine + [acceptor protein]-N(6)-ubiquitinyl-L-lysine.</text>
        <dbReference type="EC" id="2.3.2.31"/>
    </reaction>
</comment>
<evidence type="ECO:0000256" key="4">
    <source>
        <dbReference type="ARBA" id="ARBA00005884"/>
    </source>
</evidence>
<keyword evidence="7" id="KW-0479">Metal-binding</keyword>
<keyword evidence="8" id="KW-0677">Repeat</keyword>
<sequence length="400" mass="44331">MNPYRKPKTKQQEDDEEEIFTCEICIEPINRRFKNSDKCVHPFCTDCVIKYIQVKLEDGASDIKCPATTCTHPLEVLSSSSSITRGLLVKWCEALCESTVLGVNRVYCPDRECSELILNECGDGNLTRCACPSCKKPFCFRCQVPWHEGSSCGETKDENDIAFDVLYKKSNWRICPKCGNCVEHNGGCLVILCRLPPVMLIRMSTVGGGGKYEEKDAEMLGFLSHNRGKEEGSSSVPSGAVDIGEHESNSGEMPKSPDKVFVCGLEITESAVGINSDGESGGVIEKNTKEISVNVVNDAGPFGKRQVVVGDDLKSPYYKRDVVIKCRYTKEEHAIWDMLNEDPEAFKEKIDKFNEVENASSKTKLDVDALFVTRYGPGTGMRLLKSLIPGKVVQCEIIDC</sequence>
<evidence type="ECO:0000256" key="10">
    <source>
        <dbReference type="ARBA" id="ARBA00022786"/>
    </source>
</evidence>
<dbReference type="EC" id="2.3.2.31" evidence="5"/>
<comment type="caution">
    <text evidence="16">The sequence shown here is derived from an EMBL/GenBank/DDBJ whole genome shotgun (WGS) entry which is preliminary data.</text>
</comment>
<reference evidence="16 17" key="1">
    <citation type="submission" date="2024-04" db="EMBL/GenBank/DDBJ databases">
        <title>The reference genome of an endangered Asteraceae, Deinandra increscens subsp. villosa, native to the Central Coast of California.</title>
        <authorList>
            <person name="Guilliams M."/>
            <person name="Hasenstab-Lehman K."/>
            <person name="Meyer R."/>
            <person name="Mcevoy S."/>
        </authorList>
    </citation>
    <scope>NUCLEOTIDE SEQUENCE [LARGE SCALE GENOMIC DNA]</scope>
    <source>
        <tissue evidence="16">Leaf</tissue>
    </source>
</reference>
<dbReference type="InterPro" id="IPR013083">
    <property type="entry name" value="Znf_RING/FYVE/PHD"/>
</dbReference>
<dbReference type="PROSITE" id="PS50089">
    <property type="entry name" value="ZF_RING_2"/>
    <property type="match status" value="1"/>
</dbReference>
<dbReference type="Gene3D" id="3.30.40.10">
    <property type="entry name" value="Zinc/RING finger domain, C3HC4 (zinc finger)"/>
    <property type="match status" value="1"/>
</dbReference>
<evidence type="ECO:0000256" key="13">
    <source>
        <dbReference type="SAM" id="MobiDB-lite"/>
    </source>
</evidence>
<dbReference type="AlphaFoldDB" id="A0AAP0H612"/>
<evidence type="ECO:0000256" key="5">
    <source>
        <dbReference type="ARBA" id="ARBA00012251"/>
    </source>
</evidence>
<dbReference type="PROSITE" id="PS51873">
    <property type="entry name" value="TRIAD"/>
    <property type="match status" value="1"/>
</dbReference>
<dbReference type="InterPro" id="IPR002867">
    <property type="entry name" value="IBR_dom"/>
</dbReference>
<keyword evidence="11" id="KW-0862">Zinc</keyword>
<dbReference type="EMBL" id="JBCNJP010000009">
    <property type="protein sequence ID" value="KAK9073032.1"/>
    <property type="molecule type" value="Genomic_DNA"/>
</dbReference>
<proteinExistence type="inferred from homology"/>
<evidence type="ECO:0000256" key="8">
    <source>
        <dbReference type="ARBA" id="ARBA00022737"/>
    </source>
</evidence>
<protein>
    <recommendedName>
        <fullName evidence="5">RBR-type E3 ubiquitin transferase</fullName>
        <ecNumber evidence="5">2.3.2.31</ecNumber>
    </recommendedName>
</protein>
<feature type="domain" description="RING-type" evidence="14">
    <location>
        <begin position="22"/>
        <end position="66"/>
    </location>
</feature>
<dbReference type="InterPro" id="IPR001841">
    <property type="entry name" value="Znf_RING"/>
</dbReference>
<dbReference type="Proteomes" id="UP001408789">
    <property type="component" value="Unassembled WGS sequence"/>
</dbReference>
<evidence type="ECO:0000256" key="2">
    <source>
        <dbReference type="ARBA" id="ARBA00001947"/>
    </source>
</evidence>
<dbReference type="SMART" id="SM00647">
    <property type="entry name" value="IBR"/>
    <property type="match status" value="1"/>
</dbReference>
<evidence type="ECO:0000256" key="12">
    <source>
        <dbReference type="PROSITE-ProRule" id="PRU00175"/>
    </source>
</evidence>
<keyword evidence="10" id="KW-0833">Ubl conjugation pathway</keyword>
<evidence type="ECO:0000256" key="3">
    <source>
        <dbReference type="ARBA" id="ARBA00003976"/>
    </source>
</evidence>
<evidence type="ECO:0000313" key="16">
    <source>
        <dbReference type="EMBL" id="KAK9073032.1"/>
    </source>
</evidence>
<evidence type="ECO:0000256" key="1">
    <source>
        <dbReference type="ARBA" id="ARBA00001798"/>
    </source>
</evidence>